<accession>A0A5N6REL8</accession>
<comment type="subcellular location">
    <subcellularLocation>
        <location evidence="1">Membrane</location>
        <topology evidence="1">Single-pass membrane protein</topology>
    </subcellularLocation>
</comment>
<dbReference type="Proteomes" id="UP000327013">
    <property type="component" value="Chromosome 6"/>
</dbReference>
<keyword evidence="5" id="KW-1185">Reference proteome</keyword>
<dbReference type="PANTHER" id="PTHR33491">
    <property type="entry name" value="OSJNBA0016N04.9 PROTEIN"/>
    <property type="match status" value="1"/>
</dbReference>
<evidence type="ECO:0000313" key="4">
    <source>
        <dbReference type="EMBL" id="KAE8076191.1"/>
    </source>
</evidence>
<dbReference type="GO" id="GO:0016020">
    <property type="term" value="C:membrane"/>
    <property type="evidence" value="ECO:0007669"/>
    <property type="project" value="UniProtKB-SubCell"/>
</dbReference>
<dbReference type="InterPro" id="IPR025287">
    <property type="entry name" value="WAK_GUB"/>
</dbReference>
<organism evidence="4 5">
    <name type="scientific">Carpinus fangiana</name>
    <dbReference type="NCBI Taxonomy" id="176857"/>
    <lineage>
        <taxon>Eukaryota</taxon>
        <taxon>Viridiplantae</taxon>
        <taxon>Streptophyta</taxon>
        <taxon>Embryophyta</taxon>
        <taxon>Tracheophyta</taxon>
        <taxon>Spermatophyta</taxon>
        <taxon>Magnoliopsida</taxon>
        <taxon>eudicotyledons</taxon>
        <taxon>Gunneridae</taxon>
        <taxon>Pentapetalae</taxon>
        <taxon>rosids</taxon>
        <taxon>fabids</taxon>
        <taxon>Fagales</taxon>
        <taxon>Betulaceae</taxon>
        <taxon>Carpinus</taxon>
    </lineage>
</organism>
<reference evidence="4 5" key="1">
    <citation type="submission" date="2019-06" db="EMBL/GenBank/DDBJ databases">
        <title>A chromosomal-level reference genome of Carpinus fangiana (Coryloideae, Betulaceae).</title>
        <authorList>
            <person name="Yang X."/>
            <person name="Wang Z."/>
            <person name="Zhang L."/>
            <person name="Hao G."/>
            <person name="Liu J."/>
            <person name="Yang Y."/>
        </authorList>
    </citation>
    <scope>NUCLEOTIDE SEQUENCE [LARGE SCALE GENOMIC DNA]</scope>
    <source>
        <strain evidence="4">Cfa_2016G</strain>
        <tissue evidence="4">Leaf</tissue>
    </source>
</reference>
<keyword evidence="2" id="KW-0732">Signal</keyword>
<dbReference type="Pfam" id="PF13947">
    <property type="entry name" value="GUB_WAK_bind"/>
    <property type="match status" value="1"/>
</dbReference>
<proteinExistence type="predicted"/>
<gene>
    <name evidence="4" type="ORF">FH972_014855</name>
</gene>
<dbReference type="GO" id="GO:0030247">
    <property type="term" value="F:polysaccharide binding"/>
    <property type="evidence" value="ECO:0007669"/>
    <property type="project" value="InterPro"/>
</dbReference>
<evidence type="ECO:0000256" key="2">
    <source>
        <dbReference type="ARBA" id="ARBA00022729"/>
    </source>
</evidence>
<evidence type="ECO:0000259" key="3">
    <source>
        <dbReference type="Pfam" id="PF13947"/>
    </source>
</evidence>
<dbReference type="EMBL" id="CM017326">
    <property type="protein sequence ID" value="KAE8076191.1"/>
    <property type="molecule type" value="Genomic_DNA"/>
</dbReference>
<dbReference type="OrthoDB" id="4062651at2759"/>
<name>A0A5N6REL8_9ROSI</name>
<dbReference type="AlphaFoldDB" id="A0A5N6REL8"/>
<sequence length="246" mass="26485">MSSCKPSCGDFSPKYPFGIGAGCYANDWFEVVCRNDYLDFLSPKPFLRILNLELLSISLAGTVHVNFPTVYNCTNSTSSTANIMELRNSPFIFSQSENRFIAMGCNNFASMGSVDGSGSVIGECMSICDMTKVINASVCNGINCCQTTIPSDLDSFSTTMEVMNSKDLVIGQWIMLLCILGRRKVVQHLLRHTSGSENPTSSIAPQPETTNAYVWVAPLGTVLAQGGTSDGAMLERALDPLKVGGS</sequence>
<evidence type="ECO:0000256" key="1">
    <source>
        <dbReference type="ARBA" id="ARBA00004167"/>
    </source>
</evidence>
<protein>
    <recommendedName>
        <fullName evidence="3">Wall-associated receptor kinase galacturonan-binding domain-containing protein</fullName>
    </recommendedName>
</protein>
<feature type="domain" description="Wall-associated receptor kinase galacturonan-binding" evidence="3">
    <location>
        <begin position="4"/>
        <end position="64"/>
    </location>
</feature>
<evidence type="ECO:0000313" key="5">
    <source>
        <dbReference type="Proteomes" id="UP000327013"/>
    </source>
</evidence>